<keyword evidence="3" id="KW-1185">Reference proteome</keyword>
<name>A0A2T4AQX4_TRIHA</name>
<gene>
    <name evidence="2" type="ORF">M431DRAFT_301146</name>
</gene>
<feature type="region of interest" description="Disordered" evidence="1">
    <location>
        <begin position="1"/>
        <end position="20"/>
    </location>
</feature>
<dbReference type="RefSeq" id="XP_024779025.1">
    <property type="nucleotide sequence ID" value="XM_024914156.1"/>
</dbReference>
<evidence type="ECO:0000313" key="3">
    <source>
        <dbReference type="Proteomes" id="UP000241690"/>
    </source>
</evidence>
<accession>A0A2T4AQX4</accession>
<evidence type="ECO:0000313" key="2">
    <source>
        <dbReference type="EMBL" id="PTB59348.1"/>
    </source>
</evidence>
<dbReference type="EMBL" id="KZ679676">
    <property type="protein sequence ID" value="PTB59348.1"/>
    <property type="molecule type" value="Genomic_DNA"/>
</dbReference>
<evidence type="ECO:0000256" key="1">
    <source>
        <dbReference type="SAM" id="MobiDB-lite"/>
    </source>
</evidence>
<dbReference type="AlphaFoldDB" id="A0A2T4AQX4"/>
<proteinExistence type="predicted"/>
<organism evidence="2 3">
    <name type="scientific">Trichoderma harzianum CBS 226.95</name>
    <dbReference type="NCBI Taxonomy" id="983964"/>
    <lineage>
        <taxon>Eukaryota</taxon>
        <taxon>Fungi</taxon>
        <taxon>Dikarya</taxon>
        <taxon>Ascomycota</taxon>
        <taxon>Pezizomycotina</taxon>
        <taxon>Sordariomycetes</taxon>
        <taxon>Hypocreomycetidae</taxon>
        <taxon>Hypocreales</taxon>
        <taxon>Hypocreaceae</taxon>
        <taxon>Trichoderma</taxon>
    </lineage>
</organism>
<dbReference type="Proteomes" id="UP000241690">
    <property type="component" value="Unassembled WGS sequence"/>
</dbReference>
<reference evidence="2 3" key="1">
    <citation type="submission" date="2016-07" db="EMBL/GenBank/DDBJ databases">
        <title>Multiple horizontal gene transfer events from other fungi enriched the ability of initially mycotrophic Trichoderma (Ascomycota) to feed on dead plant biomass.</title>
        <authorList>
            <consortium name="DOE Joint Genome Institute"/>
            <person name="Aerts A."/>
            <person name="Atanasova L."/>
            <person name="Chenthamara K."/>
            <person name="Zhang J."/>
            <person name="Grujic M."/>
            <person name="Henrissat B."/>
            <person name="Kuo A."/>
            <person name="Salamov A."/>
            <person name="Lipzen A."/>
            <person name="Labutti K."/>
            <person name="Barry K."/>
            <person name="Miao Y."/>
            <person name="Rahimi M.J."/>
            <person name="Shen Q."/>
            <person name="Grigoriev I.V."/>
            <person name="Kubicek C.P."/>
            <person name="Druzhinina I.S."/>
        </authorList>
    </citation>
    <scope>NUCLEOTIDE SEQUENCE [LARGE SCALE GENOMIC DNA]</scope>
    <source>
        <strain evidence="2 3">CBS 226.95</strain>
    </source>
</reference>
<protein>
    <submittedName>
        <fullName evidence="2">Uncharacterized protein</fullName>
    </submittedName>
</protein>
<dbReference type="GeneID" id="36622721"/>
<sequence length="140" mass="16066">MWGFGREKKKKRPEWGGQQQAHARCSSLAVRFVGGKRLREMKLGRRGRQELVQSTEGELQLLREDEGSLYLDKGPCLHVQMYLVLVLCGIAAHAGGGWRGMVGSSFVLLAAGHYFERVTAEHRWLVDVRWRNFWPWAHCC</sequence>